<proteinExistence type="predicted"/>
<protein>
    <submittedName>
        <fullName evidence="1">Uncharacterized protein</fullName>
    </submittedName>
</protein>
<accession>A0A7G9FT09</accession>
<dbReference type="EMBL" id="CP060633">
    <property type="protein sequence ID" value="QNM01691.1"/>
    <property type="molecule type" value="Genomic_DNA"/>
</dbReference>
<evidence type="ECO:0000313" key="2">
    <source>
        <dbReference type="Proteomes" id="UP000515981"/>
    </source>
</evidence>
<dbReference type="Proteomes" id="UP000515981">
    <property type="component" value="Chromosome"/>
</dbReference>
<evidence type="ECO:0000313" key="1">
    <source>
        <dbReference type="EMBL" id="QNM01691.1"/>
    </source>
</evidence>
<organism evidence="1 2">
    <name type="scientific">Simiaoa sunii</name>
    <dbReference type="NCBI Taxonomy" id="2763672"/>
    <lineage>
        <taxon>Bacteria</taxon>
        <taxon>Bacillati</taxon>
        <taxon>Bacillota</taxon>
        <taxon>Clostridia</taxon>
        <taxon>Lachnospirales</taxon>
        <taxon>Lachnospiraceae</taxon>
        <taxon>Simiaoa</taxon>
    </lineage>
</organism>
<gene>
    <name evidence="1" type="ORF">H9Q77_11355</name>
</gene>
<dbReference type="AlphaFoldDB" id="A0A7G9FT09"/>
<dbReference type="KEGG" id="ssun:H9Q77_11355"/>
<name>A0A7G9FT09_9FIRM</name>
<sequence length="169" mass="18956">MYLTNGNYLGQRLVGYECFDSKSKGFIGMSEKQIIDKLKRGERVYGFVLGNVDEKETLMLDVDGFNMTNLQLKSGVNNLSWLNENSDCDMNIALVVVSVSVENGKKVYETVNARHARVEYDESKLKMMIELGIPVAGVKLDKNRITVCEGVEVFEKVKESALQNKADMA</sequence>
<reference evidence="1 2" key="1">
    <citation type="submission" date="2020-08" db="EMBL/GenBank/DDBJ databases">
        <authorList>
            <person name="Liu C."/>
            <person name="Sun Q."/>
        </authorList>
    </citation>
    <scope>NUCLEOTIDE SEQUENCE [LARGE SCALE GENOMIC DNA]</scope>
    <source>
        <strain evidence="1 2">NSJ-8</strain>
    </source>
</reference>
<dbReference type="RefSeq" id="WP_249325596.1">
    <property type="nucleotide sequence ID" value="NZ_CP060633.1"/>
</dbReference>
<keyword evidence="2" id="KW-1185">Reference proteome</keyword>